<evidence type="ECO:0000313" key="5">
    <source>
        <dbReference type="EnsemblMetazoa" id="KAF7488437.1"/>
    </source>
</evidence>
<dbReference type="PANTHER" id="PTHR23248:SF9">
    <property type="entry name" value="PHOSPHOLIPID SCRAMBLASE"/>
    <property type="match status" value="1"/>
</dbReference>
<organism evidence="4">
    <name type="scientific">Sarcoptes scabiei</name>
    <name type="common">Itch mite</name>
    <name type="synonym">Acarus scabiei</name>
    <dbReference type="NCBI Taxonomy" id="52283"/>
    <lineage>
        <taxon>Eukaryota</taxon>
        <taxon>Metazoa</taxon>
        <taxon>Ecdysozoa</taxon>
        <taxon>Arthropoda</taxon>
        <taxon>Chelicerata</taxon>
        <taxon>Arachnida</taxon>
        <taxon>Acari</taxon>
        <taxon>Acariformes</taxon>
        <taxon>Sarcoptiformes</taxon>
        <taxon>Astigmata</taxon>
        <taxon>Psoroptidia</taxon>
        <taxon>Sarcoptoidea</taxon>
        <taxon>Sarcoptidae</taxon>
        <taxon>Sarcoptinae</taxon>
        <taxon>Sarcoptes</taxon>
    </lineage>
</organism>
<evidence type="ECO:0000256" key="2">
    <source>
        <dbReference type="RuleBase" id="RU363116"/>
    </source>
</evidence>
<evidence type="ECO:0000256" key="1">
    <source>
        <dbReference type="ARBA" id="ARBA00005350"/>
    </source>
</evidence>
<keyword evidence="2" id="KW-0106">Calcium</keyword>
<evidence type="ECO:0000313" key="6">
    <source>
        <dbReference type="Proteomes" id="UP000070412"/>
    </source>
</evidence>
<keyword evidence="6" id="KW-1185">Reference proteome</keyword>
<dbReference type="EnsemblMetazoa" id="SSS_7668s_mrna">
    <property type="protein sequence ID" value="KAF7488437.1"/>
    <property type="gene ID" value="SSS_7668"/>
</dbReference>
<comment type="function">
    <text evidence="2">May mediate accelerated ATP-independent bidirectional transbilayer migration of phospholipids upon binding calcium ions that results in a loss of phospholipid asymmetry in the plasma membrane.</text>
</comment>
<dbReference type="Proteomes" id="UP000070412">
    <property type="component" value="Unassembled WGS sequence"/>
</dbReference>
<comment type="similarity">
    <text evidence="1 2">Belongs to the phospholipid scramblase family.</text>
</comment>
<proteinExistence type="inferred from homology"/>
<dbReference type="GO" id="GO:0005886">
    <property type="term" value="C:plasma membrane"/>
    <property type="evidence" value="ECO:0007669"/>
    <property type="project" value="TreeGrafter"/>
</dbReference>
<feature type="region of interest" description="Disordered" evidence="3">
    <location>
        <begin position="14"/>
        <end position="61"/>
    </location>
</feature>
<keyword evidence="2" id="KW-0449">Lipoprotein</keyword>
<dbReference type="OrthoDB" id="191150at2759"/>
<feature type="compositionally biased region" description="Polar residues" evidence="3">
    <location>
        <begin position="23"/>
        <end position="61"/>
    </location>
</feature>
<dbReference type="EMBL" id="WVUK01000066">
    <property type="protein sequence ID" value="KAF7488437.1"/>
    <property type="molecule type" value="Genomic_DNA"/>
</dbReference>
<comment type="cofactor">
    <cofactor evidence="2">
        <name>Ca(2+)</name>
        <dbReference type="ChEBI" id="CHEBI:29108"/>
    </cofactor>
</comment>
<dbReference type="AlphaFoldDB" id="A0A834R3A7"/>
<dbReference type="InterPro" id="IPR005552">
    <property type="entry name" value="Scramblase"/>
</dbReference>
<dbReference type="SUPFAM" id="SSF54518">
    <property type="entry name" value="Tubby C-terminal domain-like"/>
    <property type="match status" value="1"/>
</dbReference>
<dbReference type="GO" id="GO:0017128">
    <property type="term" value="F:phospholipid scramblase activity"/>
    <property type="evidence" value="ECO:0007669"/>
    <property type="project" value="InterPro"/>
</dbReference>
<dbReference type="Pfam" id="PF03803">
    <property type="entry name" value="Scramblase"/>
    <property type="match status" value="1"/>
</dbReference>
<gene>
    <name evidence="4" type="ORF">SSS_7668</name>
</gene>
<reference evidence="4" key="2">
    <citation type="submission" date="2020-01" db="EMBL/GenBank/DDBJ databases">
        <authorList>
            <person name="Korhonen P.K.K."/>
            <person name="Guangxu M.G."/>
            <person name="Wang T.W."/>
            <person name="Stroehlein A.J.S."/>
            <person name="Young N.D."/>
            <person name="Ang C.-S.A."/>
            <person name="Fernando D.W.F."/>
            <person name="Lu H.L."/>
            <person name="Taylor S.T."/>
            <person name="Ehtesham M.E.M."/>
            <person name="Najaraj S.H.N."/>
            <person name="Harsha G.H.G."/>
            <person name="Madugundu A.M."/>
            <person name="Renuse S.R."/>
            <person name="Holt D.H."/>
            <person name="Pandey A.P."/>
            <person name="Papenfuss A.P."/>
            <person name="Gasser R.B.G."/>
            <person name="Fischer K.F."/>
        </authorList>
    </citation>
    <scope>NUCLEOTIDE SEQUENCE</scope>
    <source>
        <strain evidence="4">SSS_KF_BRIS2020</strain>
    </source>
</reference>
<dbReference type="InterPro" id="IPR025659">
    <property type="entry name" value="Tubby-like_C"/>
</dbReference>
<dbReference type="OMA" id="DAMFFEH"/>
<sequence length="321" mass="36488">MMYRSSMQNPVILSYPAPPPITSPSMGQQSPPNQNVGFSMTYGPTSNQSNYGHNYQPASNGQSQYANAPYAQPFNQPILQPPMPTNFYPAPDAPNQVPFGPLSNPLIPRGLDVLLTINQLIIEQQTEMLEAFIGYETNNKYIVKNMNGQHLYYAAEKNDLCTRNCLGKSRPFTIKLMDNEKNEIMRFERPWRCTSCLFPCCLQRLQVYCSGQRIGSIIQEWSLFYPQFSVLNAMNEKVLHIKGPFITFSCGGDIEFNILSTDCSTYVGKITKQWSGLAREIFTDADRFGIEFPRDMDVNIKAVLLAATFLIDFMYFERGHR</sequence>
<evidence type="ECO:0000256" key="3">
    <source>
        <dbReference type="SAM" id="MobiDB-lite"/>
    </source>
</evidence>
<reference evidence="5" key="3">
    <citation type="submission" date="2022-06" db="UniProtKB">
        <authorList>
            <consortium name="EnsemblMetazoa"/>
        </authorList>
    </citation>
    <scope>IDENTIFICATION</scope>
</reference>
<keyword evidence="2" id="KW-0564">Palmitate</keyword>
<evidence type="ECO:0000313" key="4">
    <source>
        <dbReference type="EMBL" id="KAF7488437.1"/>
    </source>
</evidence>
<protein>
    <recommendedName>
        <fullName evidence="2">Phospholipid scramblase</fullName>
    </recommendedName>
</protein>
<accession>A0A834R3A7</accession>
<name>A0A834R3A7_SARSC</name>
<reference evidence="6" key="1">
    <citation type="journal article" date="2020" name="PLoS Negl. Trop. Dis.">
        <title>High-quality nuclear genome for Sarcoptes scabiei-A critical resource for a neglected parasite.</title>
        <authorList>
            <person name="Korhonen P.K."/>
            <person name="Gasser R.B."/>
            <person name="Ma G."/>
            <person name="Wang T."/>
            <person name="Stroehlein A.J."/>
            <person name="Young N.D."/>
            <person name="Ang C.S."/>
            <person name="Fernando D.D."/>
            <person name="Lu H.C."/>
            <person name="Taylor S."/>
            <person name="Reynolds S.L."/>
            <person name="Mofiz E."/>
            <person name="Najaraj S.H."/>
            <person name="Gowda H."/>
            <person name="Madugundu A."/>
            <person name="Renuse S."/>
            <person name="Holt D."/>
            <person name="Pandey A."/>
            <person name="Papenfuss A.T."/>
            <person name="Fischer K."/>
        </authorList>
    </citation>
    <scope>NUCLEOTIDE SEQUENCE [LARGE SCALE GENOMIC DNA]</scope>
</reference>
<dbReference type="PANTHER" id="PTHR23248">
    <property type="entry name" value="PHOSPHOLIPID SCRAMBLASE-RELATED"/>
    <property type="match status" value="1"/>
</dbReference>